<proteinExistence type="predicted"/>
<dbReference type="AlphaFoldDB" id="A0A4P9YKF8"/>
<dbReference type="EMBL" id="ML005137">
    <property type="protein sequence ID" value="RKP19928.1"/>
    <property type="molecule type" value="Genomic_DNA"/>
</dbReference>
<evidence type="ECO:0000313" key="2">
    <source>
        <dbReference type="Proteomes" id="UP000281549"/>
    </source>
</evidence>
<protein>
    <submittedName>
        <fullName evidence="1">Uncharacterized protein</fullName>
    </submittedName>
</protein>
<gene>
    <name evidence="1" type="ORF">ROZALSC1DRAFT_21850</name>
</gene>
<name>A0A4P9YKF8_ROZAC</name>
<sequence length="309" mass="35814">MNSCSEDDSESLPDIGKLHEKYISNPKKKLKQDPFDLPETFSPVRQPRKIKTKKAEFIADLGEENIMEESPIMLGSAVLAPSKSVKDSYEVNFISEYKPLQKAYRIWNPIRSESSLVSIDKVFEPTEDNLRKKKIVPFTSVFGKQSRPYLQNEVEKHIHYLQDLSSGKLNKAASLTLYHTTNDSCAHRGPYTPEDFDYIYRLVSTYAADFSPSIEFTHRVLFPEVMIKLAYNDMQYVSLEECERMILHNIPPVHEEDIWSQNDDKIQGISRRKSNHSVLHFLKAIRSHSPYLIEYQITQIYATKELIFA</sequence>
<accession>A0A4P9YKF8</accession>
<dbReference type="Proteomes" id="UP000281549">
    <property type="component" value="Unassembled WGS sequence"/>
</dbReference>
<evidence type="ECO:0000313" key="1">
    <source>
        <dbReference type="EMBL" id="RKP19928.1"/>
    </source>
</evidence>
<organism evidence="1 2">
    <name type="scientific">Rozella allomycis (strain CSF55)</name>
    <dbReference type="NCBI Taxonomy" id="988480"/>
    <lineage>
        <taxon>Eukaryota</taxon>
        <taxon>Fungi</taxon>
        <taxon>Fungi incertae sedis</taxon>
        <taxon>Cryptomycota</taxon>
        <taxon>Cryptomycota incertae sedis</taxon>
        <taxon>Rozella</taxon>
    </lineage>
</organism>
<reference evidence="2" key="1">
    <citation type="journal article" date="2018" name="Nat. Microbiol.">
        <title>Leveraging single-cell genomics to expand the fungal tree of life.</title>
        <authorList>
            <person name="Ahrendt S.R."/>
            <person name="Quandt C.A."/>
            <person name="Ciobanu D."/>
            <person name="Clum A."/>
            <person name="Salamov A."/>
            <person name="Andreopoulos B."/>
            <person name="Cheng J.F."/>
            <person name="Woyke T."/>
            <person name="Pelin A."/>
            <person name="Henrissat B."/>
            <person name="Reynolds N.K."/>
            <person name="Benny G.L."/>
            <person name="Smith M.E."/>
            <person name="James T.Y."/>
            <person name="Grigoriev I.V."/>
        </authorList>
    </citation>
    <scope>NUCLEOTIDE SEQUENCE [LARGE SCALE GENOMIC DNA]</scope>
    <source>
        <strain evidence="2">CSF55</strain>
    </source>
</reference>